<reference evidence="1" key="2">
    <citation type="submission" date="2023-02" db="EMBL/GenBank/DDBJ databases">
        <authorList>
            <consortium name="DOE Joint Genome Institute"/>
            <person name="Mondo S.J."/>
            <person name="Chang Y."/>
            <person name="Wang Y."/>
            <person name="Ahrendt S."/>
            <person name="Andreopoulos W."/>
            <person name="Barry K."/>
            <person name="Beard J."/>
            <person name="Benny G.L."/>
            <person name="Blankenship S."/>
            <person name="Bonito G."/>
            <person name="Cuomo C."/>
            <person name="Desiro A."/>
            <person name="Gervers K.A."/>
            <person name="Hundley H."/>
            <person name="Kuo A."/>
            <person name="LaButti K."/>
            <person name="Lang B.F."/>
            <person name="Lipzen A."/>
            <person name="O'Donnell K."/>
            <person name="Pangilinan J."/>
            <person name="Reynolds N."/>
            <person name="Sandor L."/>
            <person name="Smith M.W."/>
            <person name="Tsang A."/>
            <person name="Grigoriev I.V."/>
            <person name="Stajich J.E."/>
            <person name="Spatafora J.W."/>
        </authorList>
    </citation>
    <scope>NUCLEOTIDE SEQUENCE</scope>
    <source>
        <strain evidence="1">RSA 2281</strain>
    </source>
</reference>
<dbReference type="SMART" id="SM00367">
    <property type="entry name" value="LRR_CC"/>
    <property type="match status" value="3"/>
</dbReference>
<dbReference type="InterPro" id="IPR006553">
    <property type="entry name" value="Leu-rich_rpt_Cys-con_subtyp"/>
</dbReference>
<comment type="caution">
    <text evidence="1">The sequence shown here is derived from an EMBL/GenBank/DDBJ whole genome shotgun (WGS) entry which is preliminary data.</text>
</comment>
<keyword evidence="2" id="KW-1185">Reference proteome</keyword>
<evidence type="ECO:0000313" key="2">
    <source>
        <dbReference type="Proteomes" id="UP001209540"/>
    </source>
</evidence>
<sequence>MFWFTGDFKKLVQHNSLKNLELKSSIKITGKDIQNLIPRCPQLQRLVMHGCCPTVFYPIIKYSPPGLKIFGYNPLPGSPVPELQPTTPLGNEYQGLQILYVFNEEGSLPINDVLLLLYNNRTTLTTLHVGMSVPSPHTSVYDITCPDFKLENLVHLSFWGSSQIQDILFQKIQDLNALTTLNGENIYSLEPCFKNVKRLSSLISLNINHVDYPVKQDHTVQFFDMFSSRSKIGLPSLQEIALHNVPGVNDTILNVMGDIKTLQVVTLGGLRQISTAEINTFIQKLGCQLSRIRFVGMKTVTDDTIIGLCMSSNLATVDLESLEKVTRNSLQYLCDNAISNRLSEVRVKNCSAIGRDAIFRFTPIE</sequence>
<accession>A0AAD5PJ77</accession>
<protein>
    <submittedName>
        <fullName evidence="1">Uncharacterized protein</fullName>
    </submittedName>
</protein>
<name>A0AAD5PJ77_9FUNG</name>
<organism evidence="1 2">
    <name type="scientific">Phascolomyces articulosus</name>
    <dbReference type="NCBI Taxonomy" id="60185"/>
    <lineage>
        <taxon>Eukaryota</taxon>
        <taxon>Fungi</taxon>
        <taxon>Fungi incertae sedis</taxon>
        <taxon>Mucoromycota</taxon>
        <taxon>Mucoromycotina</taxon>
        <taxon>Mucoromycetes</taxon>
        <taxon>Mucorales</taxon>
        <taxon>Lichtheimiaceae</taxon>
        <taxon>Phascolomyces</taxon>
    </lineage>
</organism>
<gene>
    <name evidence="1" type="ORF">BDA99DRAFT_196481</name>
</gene>
<dbReference type="Proteomes" id="UP001209540">
    <property type="component" value="Unassembled WGS sequence"/>
</dbReference>
<reference evidence="1" key="1">
    <citation type="journal article" date="2022" name="IScience">
        <title>Evolution of zygomycete secretomes and the origins of terrestrial fungal ecologies.</title>
        <authorList>
            <person name="Chang Y."/>
            <person name="Wang Y."/>
            <person name="Mondo S."/>
            <person name="Ahrendt S."/>
            <person name="Andreopoulos W."/>
            <person name="Barry K."/>
            <person name="Beard J."/>
            <person name="Benny G.L."/>
            <person name="Blankenship S."/>
            <person name="Bonito G."/>
            <person name="Cuomo C."/>
            <person name="Desiro A."/>
            <person name="Gervers K.A."/>
            <person name="Hundley H."/>
            <person name="Kuo A."/>
            <person name="LaButti K."/>
            <person name="Lang B.F."/>
            <person name="Lipzen A."/>
            <person name="O'Donnell K."/>
            <person name="Pangilinan J."/>
            <person name="Reynolds N."/>
            <person name="Sandor L."/>
            <person name="Smith M.E."/>
            <person name="Tsang A."/>
            <person name="Grigoriev I.V."/>
            <person name="Stajich J.E."/>
            <person name="Spatafora J.W."/>
        </authorList>
    </citation>
    <scope>NUCLEOTIDE SEQUENCE</scope>
    <source>
        <strain evidence="1">RSA 2281</strain>
    </source>
</reference>
<dbReference type="InterPro" id="IPR032675">
    <property type="entry name" value="LRR_dom_sf"/>
</dbReference>
<dbReference type="EMBL" id="JAIXMP010000003">
    <property type="protein sequence ID" value="KAI9275812.1"/>
    <property type="molecule type" value="Genomic_DNA"/>
</dbReference>
<dbReference type="Gene3D" id="3.80.10.10">
    <property type="entry name" value="Ribonuclease Inhibitor"/>
    <property type="match status" value="1"/>
</dbReference>
<dbReference type="AlphaFoldDB" id="A0AAD5PJ77"/>
<dbReference type="SUPFAM" id="SSF52047">
    <property type="entry name" value="RNI-like"/>
    <property type="match status" value="1"/>
</dbReference>
<evidence type="ECO:0000313" key="1">
    <source>
        <dbReference type="EMBL" id="KAI9275812.1"/>
    </source>
</evidence>
<proteinExistence type="predicted"/>